<dbReference type="Proteomes" id="UP000683575">
    <property type="component" value="Chromosome"/>
</dbReference>
<dbReference type="EMBL" id="CP077062">
    <property type="protein sequence ID" value="QWZ07291.1"/>
    <property type="molecule type" value="Genomic_DNA"/>
</dbReference>
<keyword evidence="2" id="KW-1185">Reference proteome</keyword>
<evidence type="ECO:0000313" key="1">
    <source>
        <dbReference type="EMBL" id="QWZ07291.1"/>
    </source>
</evidence>
<proteinExistence type="predicted"/>
<evidence type="ECO:0008006" key="3">
    <source>
        <dbReference type="Google" id="ProtNLM"/>
    </source>
</evidence>
<protein>
    <recommendedName>
        <fullName evidence="3">BON domain-containing protein</fullName>
    </recommendedName>
</protein>
<sequence>MSETQGRPDEAGQYEIRLQGHLDPRWSAWFDGLTLTRENDGTTTLRGEVVDQAALHGLLQKVRDVGLPLVSVTHLPSQLPGDDVPGAR</sequence>
<reference evidence="1" key="1">
    <citation type="submission" date="2021-06" db="EMBL/GenBank/DDBJ databases">
        <title>Complete genome sequence of Nocardioides sp. G188.</title>
        <authorList>
            <person name="Im W.-T."/>
        </authorList>
    </citation>
    <scope>NUCLEOTIDE SEQUENCE</scope>
    <source>
        <strain evidence="1">G188</strain>
    </source>
</reference>
<dbReference type="RefSeq" id="WP_216938802.1">
    <property type="nucleotide sequence ID" value="NZ_CP077062.1"/>
</dbReference>
<dbReference type="AlphaFoldDB" id="A0A975SWU4"/>
<dbReference type="KEGG" id="nps:KRR39_17740"/>
<accession>A0A975SWU4</accession>
<gene>
    <name evidence="1" type="ORF">KRR39_17740</name>
</gene>
<evidence type="ECO:0000313" key="2">
    <source>
        <dbReference type="Proteomes" id="UP000683575"/>
    </source>
</evidence>
<name>A0A975SWU4_9ACTN</name>
<organism evidence="1 2">
    <name type="scientific">Nocardioides panacis</name>
    <dbReference type="NCBI Taxonomy" id="2849501"/>
    <lineage>
        <taxon>Bacteria</taxon>
        <taxon>Bacillati</taxon>
        <taxon>Actinomycetota</taxon>
        <taxon>Actinomycetes</taxon>
        <taxon>Propionibacteriales</taxon>
        <taxon>Nocardioidaceae</taxon>
        <taxon>Nocardioides</taxon>
    </lineage>
</organism>